<dbReference type="EMBL" id="JACIDJ010000005">
    <property type="protein sequence ID" value="MBB3899410.1"/>
    <property type="molecule type" value="Genomic_DNA"/>
</dbReference>
<feature type="transmembrane region" description="Helical" evidence="16">
    <location>
        <begin position="102"/>
        <end position="127"/>
    </location>
</feature>
<accession>A0A840AG07</accession>
<comment type="caution">
    <text evidence="17">The sequence shown here is derived from an EMBL/GenBank/DDBJ whole genome shotgun (WGS) entry which is preliminary data.</text>
</comment>
<evidence type="ECO:0000256" key="5">
    <source>
        <dbReference type="ARBA" id="ARBA00011558"/>
    </source>
</evidence>
<evidence type="ECO:0000256" key="2">
    <source>
        <dbReference type="ARBA" id="ARBA00004050"/>
    </source>
</evidence>
<dbReference type="GO" id="GO:0020037">
    <property type="term" value="F:heme binding"/>
    <property type="evidence" value="ECO:0007669"/>
    <property type="project" value="InterPro"/>
</dbReference>
<keyword evidence="11" id="KW-0479">Metal-binding</keyword>
<evidence type="ECO:0000256" key="9">
    <source>
        <dbReference type="ARBA" id="ARBA00022617"/>
    </source>
</evidence>
<evidence type="ECO:0000256" key="7">
    <source>
        <dbReference type="ARBA" id="ARBA00022448"/>
    </source>
</evidence>
<evidence type="ECO:0000256" key="14">
    <source>
        <dbReference type="ARBA" id="ARBA00023004"/>
    </source>
</evidence>
<organism evidence="17 18">
    <name type="scientific">Roseococcus suduntuyensis</name>
    <dbReference type="NCBI Taxonomy" id="455361"/>
    <lineage>
        <taxon>Bacteria</taxon>
        <taxon>Pseudomonadati</taxon>
        <taxon>Pseudomonadota</taxon>
        <taxon>Alphaproteobacteria</taxon>
        <taxon>Acetobacterales</taxon>
        <taxon>Roseomonadaceae</taxon>
        <taxon>Roseococcus</taxon>
    </lineage>
</organism>
<feature type="transmembrane region" description="Helical" evidence="16">
    <location>
        <begin position="68"/>
        <end position="90"/>
    </location>
</feature>
<evidence type="ECO:0000256" key="1">
    <source>
        <dbReference type="ARBA" id="ARBA00001971"/>
    </source>
</evidence>
<dbReference type="GO" id="GO:0046872">
    <property type="term" value="F:metal ion binding"/>
    <property type="evidence" value="ECO:0007669"/>
    <property type="project" value="UniProtKB-KW"/>
</dbReference>
<evidence type="ECO:0000256" key="4">
    <source>
        <dbReference type="ARBA" id="ARBA00005163"/>
    </source>
</evidence>
<dbReference type="Gene3D" id="1.20.1300.10">
    <property type="entry name" value="Fumarate reductase/succinate dehydrogenase, transmembrane subunit"/>
    <property type="match status" value="1"/>
</dbReference>
<name>A0A840AG07_9PROT</name>
<keyword evidence="18" id="KW-1185">Reference proteome</keyword>
<proteinExistence type="predicted"/>
<evidence type="ECO:0000256" key="12">
    <source>
        <dbReference type="ARBA" id="ARBA00022982"/>
    </source>
</evidence>
<evidence type="ECO:0000256" key="15">
    <source>
        <dbReference type="ARBA" id="ARBA00023136"/>
    </source>
</evidence>
<evidence type="ECO:0000256" key="6">
    <source>
        <dbReference type="ARBA" id="ARBA00019425"/>
    </source>
</evidence>
<dbReference type="GO" id="GO:0016020">
    <property type="term" value="C:membrane"/>
    <property type="evidence" value="ECO:0007669"/>
    <property type="project" value="UniProtKB-SubCell"/>
</dbReference>
<comment type="cofactor">
    <cofactor evidence="1">
        <name>heme</name>
        <dbReference type="ChEBI" id="CHEBI:30413"/>
    </cofactor>
</comment>
<keyword evidence="13 16" id="KW-1133">Transmembrane helix</keyword>
<evidence type="ECO:0000256" key="11">
    <source>
        <dbReference type="ARBA" id="ARBA00022723"/>
    </source>
</evidence>
<evidence type="ECO:0000313" key="18">
    <source>
        <dbReference type="Proteomes" id="UP000553193"/>
    </source>
</evidence>
<comment type="subcellular location">
    <subcellularLocation>
        <location evidence="3">Membrane</location>
        <topology evidence="3">Multi-pass membrane protein</topology>
    </subcellularLocation>
</comment>
<dbReference type="AlphaFoldDB" id="A0A840AG07"/>
<sequence length="129" mass="13670">MSQSALRTPLGRVRGLGSARGGTHHWWMQRVTSIALLPLTLWFVFSAVGLAGAGYAETRAFIGAPLNAVLLLALIGLTFHHMAAGLQVVVEDYTRGEFARMATILVIKGVCLLMALASALAVLRIALGS</sequence>
<reference evidence="17 18" key="1">
    <citation type="submission" date="2020-08" db="EMBL/GenBank/DDBJ databases">
        <title>Genomic Encyclopedia of Type Strains, Phase IV (KMG-IV): sequencing the most valuable type-strain genomes for metagenomic binning, comparative biology and taxonomic classification.</title>
        <authorList>
            <person name="Goeker M."/>
        </authorList>
    </citation>
    <scope>NUCLEOTIDE SEQUENCE [LARGE SCALE GENOMIC DNA]</scope>
    <source>
        <strain evidence="17 18">DSM 19979</strain>
    </source>
</reference>
<evidence type="ECO:0000256" key="3">
    <source>
        <dbReference type="ARBA" id="ARBA00004141"/>
    </source>
</evidence>
<keyword evidence="14" id="KW-0408">Iron</keyword>
<keyword evidence="7" id="KW-0813">Transport</keyword>
<dbReference type="Proteomes" id="UP000553193">
    <property type="component" value="Unassembled WGS sequence"/>
</dbReference>
<gene>
    <name evidence="17" type="ORF">GGQ83_002862</name>
</gene>
<keyword evidence="10 16" id="KW-0812">Transmembrane</keyword>
<comment type="subunit">
    <text evidence="5">Part of an enzyme complex containing four subunits: a flavoprotein, an iron-sulfur protein, plus two membrane-anchoring proteins, SdhC and SdhD.</text>
</comment>
<keyword evidence="15 16" id="KW-0472">Membrane</keyword>
<keyword evidence="12" id="KW-0249">Electron transport</keyword>
<evidence type="ECO:0000256" key="13">
    <source>
        <dbReference type="ARBA" id="ARBA00022989"/>
    </source>
</evidence>
<comment type="pathway">
    <text evidence="4">Carbohydrate metabolism; tricarboxylic acid cycle.</text>
</comment>
<dbReference type="SUPFAM" id="SSF81343">
    <property type="entry name" value="Fumarate reductase respiratory complex transmembrane subunits"/>
    <property type="match status" value="1"/>
</dbReference>
<evidence type="ECO:0000256" key="8">
    <source>
        <dbReference type="ARBA" id="ARBA00022532"/>
    </source>
</evidence>
<dbReference type="GO" id="GO:0006099">
    <property type="term" value="P:tricarboxylic acid cycle"/>
    <property type="evidence" value="ECO:0007669"/>
    <property type="project" value="UniProtKB-UniPathway"/>
</dbReference>
<dbReference type="CDD" id="cd03495">
    <property type="entry name" value="SQR_TypeC_SdhD_like"/>
    <property type="match status" value="1"/>
</dbReference>
<dbReference type="NCBIfam" id="TIGR02968">
    <property type="entry name" value="succ_dehyd_anc"/>
    <property type="match status" value="1"/>
</dbReference>
<evidence type="ECO:0000256" key="10">
    <source>
        <dbReference type="ARBA" id="ARBA00022692"/>
    </source>
</evidence>
<protein>
    <recommendedName>
        <fullName evidence="6">Succinate dehydrogenase hydrophobic membrane anchor subunit</fullName>
    </recommendedName>
</protein>
<feature type="transmembrane region" description="Helical" evidence="16">
    <location>
        <begin position="34"/>
        <end position="56"/>
    </location>
</feature>
<evidence type="ECO:0000313" key="17">
    <source>
        <dbReference type="EMBL" id="MBB3899410.1"/>
    </source>
</evidence>
<evidence type="ECO:0000256" key="16">
    <source>
        <dbReference type="SAM" id="Phobius"/>
    </source>
</evidence>
<dbReference type="RefSeq" id="WP_311728249.1">
    <property type="nucleotide sequence ID" value="NZ_JACIDJ010000005.1"/>
</dbReference>
<dbReference type="InterPro" id="IPR000701">
    <property type="entry name" value="SuccDH_FuR_B_TM-su"/>
</dbReference>
<dbReference type="InterPro" id="IPR014312">
    <property type="entry name" value="Succ_DH_anchor"/>
</dbReference>
<comment type="function">
    <text evidence="2">Membrane-anchoring subunit of succinate dehydrogenase (SDH).</text>
</comment>
<keyword evidence="8" id="KW-0816">Tricarboxylic acid cycle</keyword>
<dbReference type="InterPro" id="IPR034804">
    <property type="entry name" value="SQR/QFR_C/D"/>
</dbReference>
<keyword evidence="9" id="KW-0349">Heme</keyword>
<dbReference type="UniPathway" id="UPA00223"/>
<dbReference type="Pfam" id="PF01127">
    <property type="entry name" value="Sdh_cyt"/>
    <property type="match status" value="1"/>
</dbReference>